<sequence length="175" mass="19054">MDDGILRLRRFAIALTLGGMLMGVAATGALADPSHRANASANASAGTGEKPRAAASAQAKKYATDEVLRQGMANIAVLLDTSWQDVQGNKLQGPAYRELADKVERETVHIVRNCKLDERADQAFHEVLADMNQSLELMRRSKPQIQRTGAIALAQALRNYAKYFDHPGWSGPQPQ</sequence>
<evidence type="ECO:0000313" key="2">
    <source>
        <dbReference type="Proteomes" id="UP000242886"/>
    </source>
</evidence>
<proteinExistence type="predicted"/>
<dbReference type="AlphaFoldDB" id="A0A7Z7HSQ7"/>
<reference evidence="1" key="1">
    <citation type="submission" date="2017-03" db="EMBL/GenBank/DDBJ databases">
        <authorList>
            <consortium name="AG Boll"/>
        </authorList>
    </citation>
    <scope>NUCLEOTIDE SEQUENCE [LARGE SCALE GENOMIC DNA]</scope>
    <source>
        <strain evidence="1">Chol</strain>
    </source>
</reference>
<organism evidence="1 2">
    <name type="scientific">Sterolibacterium denitrificans</name>
    <dbReference type="NCBI Taxonomy" id="157592"/>
    <lineage>
        <taxon>Bacteria</taxon>
        <taxon>Pseudomonadati</taxon>
        <taxon>Pseudomonadota</taxon>
        <taxon>Betaproteobacteria</taxon>
        <taxon>Nitrosomonadales</taxon>
        <taxon>Sterolibacteriaceae</taxon>
        <taxon>Sterolibacterium</taxon>
    </lineage>
</organism>
<evidence type="ECO:0008006" key="3">
    <source>
        <dbReference type="Google" id="ProtNLM"/>
    </source>
</evidence>
<protein>
    <recommendedName>
        <fullName evidence="3">DnrO protein</fullName>
    </recommendedName>
</protein>
<dbReference type="OrthoDB" id="6933865at2"/>
<accession>A0A7Z7HSQ7</accession>
<dbReference type="RefSeq" id="WP_067170069.1">
    <property type="nucleotide sequence ID" value="NZ_LFZK01000001.1"/>
</dbReference>
<name>A0A7Z7HSQ7_9PROT</name>
<gene>
    <name evidence="1" type="ORF">SDENCHOL_21038</name>
</gene>
<dbReference type="EMBL" id="LT837803">
    <property type="protein sequence ID" value="SMB30763.1"/>
    <property type="molecule type" value="Genomic_DNA"/>
</dbReference>
<evidence type="ECO:0000313" key="1">
    <source>
        <dbReference type="EMBL" id="SMB30763.1"/>
    </source>
</evidence>
<dbReference type="Proteomes" id="UP000242886">
    <property type="component" value="Chromosome SDENCHOL"/>
</dbReference>
<keyword evidence="2" id="KW-1185">Reference proteome</keyword>